<gene>
    <name evidence="3" type="ORF">MNBD_ALPHA11-1236</name>
</gene>
<dbReference type="InterPro" id="IPR010359">
    <property type="entry name" value="IrrE_HExxH"/>
</dbReference>
<dbReference type="Pfam" id="PF06114">
    <property type="entry name" value="Peptidase_M78"/>
    <property type="match status" value="1"/>
</dbReference>
<protein>
    <submittedName>
        <fullName evidence="3">Transcriptional regulator, XRE family</fullName>
    </submittedName>
</protein>
<reference evidence="3" key="1">
    <citation type="submission" date="2018-06" db="EMBL/GenBank/DDBJ databases">
        <authorList>
            <person name="Zhirakovskaya E."/>
        </authorList>
    </citation>
    <scope>NUCLEOTIDE SEQUENCE</scope>
</reference>
<feature type="domain" description="Short-chain fatty acyl coenzyme A regulators C-terminal" evidence="2">
    <location>
        <begin position="288"/>
        <end position="431"/>
    </location>
</feature>
<dbReference type="Pfam" id="PF09856">
    <property type="entry name" value="ScfRs"/>
    <property type="match status" value="1"/>
</dbReference>
<dbReference type="AlphaFoldDB" id="A0A3B0TKR2"/>
<proteinExistence type="predicted"/>
<dbReference type="EMBL" id="UOEQ01000206">
    <property type="protein sequence ID" value="VAW19265.1"/>
    <property type="molecule type" value="Genomic_DNA"/>
</dbReference>
<dbReference type="InterPro" id="IPR018653">
    <property type="entry name" value="ScfR_C"/>
</dbReference>
<evidence type="ECO:0000259" key="2">
    <source>
        <dbReference type="Pfam" id="PF09856"/>
    </source>
</evidence>
<accession>A0A3B0TKR2</accession>
<feature type="non-terminal residue" evidence="3">
    <location>
        <position position="1"/>
    </location>
</feature>
<evidence type="ECO:0000259" key="1">
    <source>
        <dbReference type="Pfam" id="PF06114"/>
    </source>
</evidence>
<organism evidence="3">
    <name type="scientific">hydrothermal vent metagenome</name>
    <dbReference type="NCBI Taxonomy" id="652676"/>
    <lineage>
        <taxon>unclassified sequences</taxon>
        <taxon>metagenomes</taxon>
        <taxon>ecological metagenomes</taxon>
    </lineage>
</organism>
<evidence type="ECO:0000313" key="3">
    <source>
        <dbReference type="EMBL" id="VAW19265.1"/>
    </source>
</evidence>
<sequence>YRGYLDVNAAANAISNRLQSDPLFSQLLHQMLSQITAIRSGAEILRDVKSIPAEQREGFYNSIFDESRALSDVARSLIAQFDRDMERNKSVSPLREVNDMIIGENNYFPELEKAADKIRSGFANSNYTSGSFSDDTLSDEQLSAKEILPSEEILIEQLRNRFSIKVEHSTGTDKNLTDENTIKSDTPFDKILKLPPNATAATRRFQLARKLATLMASEVLDKHCTDERLTSKEAKSIMFNALASYVAGALIFPYDLFLQKAQQSSYDVEYLAQYFNASFEQIAHRLVTLRKPDAQGIPFGFLRADPSGFLTKQFPLPGLLMPNAGHACPLWVIYLSLRSPGETVRQIASFADGSRYMFIANTGIKRVKTFSDQPNYSAVMLACDLVHADKTVYAQGLQLDNKNSDVMVGPSCNLCVRRNCSHRNSPMAGVSIS</sequence>
<feature type="domain" description="IrrE N-terminal-like" evidence="1">
    <location>
        <begin position="184"/>
        <end position="286"/>
    </location>
</feature>
<name>A0A3B0TKR2_9ZZZZ</name>